<dbReference type="RefSeq" id="WP_010898117.1">
    <property type="nucleotide sequence ID" value="NC_002570.2"/>
</dbReference>
<evidence type="ECO:0000259" key="4">
    <source>
        <dbReference type="PROSITE" id="PS01124"/>
    </source>
</evidence>
<organism evidence="5 6">
    <name type="scientific">Halalkalibacterium halodurans (strain ATCC BAA-125 / DSM 18197 / FERM 7344 / JCM 9153 / C-125)</name>
    <name type="common">Bacillus halodurans</name>
    <dbReference type="NCBI Taxonomy" id="272558"/>
    <lineage>
        <taxon>Bacteria</taxon>
        <taxon>Bacillati</taxon>
        <taxon>Bacillota</taxon>
        <taxon>Bacilli</taxon>
        <taxon>Bacillales</taxon>
        <taxon>Bacillaceae</taxon>
        <taxon>Halalkalibacterium (ex Joshi et al. 2022)</taxon>
    </lineage>
</organism>
<protein>
    <submittedName>
        <fullName evidence="5">BH1958 protein</fullName>
    </submittedName>
</protein>
<dbReference type="Pfam" id="PF12833">
    <property type="entry name" value="HTH_18"/>
    <property type="match status" value="1"/>
</dbReference>
<sequence>MIHVIIATEDATFADRLKSIIVSAQNQFSRLAISDSDQKMLQLVKDLFTIILIDETDLPLQNNMDLIQTIQKQHPKTQTVLLRNRKNFNDEIMKTEQSSKHSAPEIVLKNVLHEMFQEIVQKQENCYETFVRSLIHGDLGTGVSFTNSHRYRHHLLVLCCAGLVSSFDQSKEIPAQVFWKQSDWQERLSVQLKGIAECTIVDGATPSEKWLMISFYQQQKDHSVQHWIELVGNLLNQGMNVTISHSNLFHSFDEVRELTKMLRMVLIKHIRLAVSGCFSLADLERTVADPAPDPIFEKEFAFALEQRDLKLVKNVLYGLFVQWQETKPQQNYLARQLMGILIKIQQVFHCSSSYTLDLFYADLSDAMLRALDYDDLYRSTCRMIDLFAAVAKDIVEGQHHDNDLLAQEIEAYIDEHFPEPINHQTLSQRFGLVPSYLSKIFSRYKGISPAKYIVKLRLEATKELLLENPGLTIKDIAYVVGFEDPSYLSRIFKRETGLSPSEFRKQQKVLPTVDDS</sequence>
<keyword evidence="3" id="KW-0804">Transcription</keyword>
<reference evidence="5 6" key="1">
    <citation type="journal article" date="2000" name="Nucleic Acids Res.">
        <title>Complete genome sequence of the alkaliphilic bacterium Bacillus halodurans and genomic sequence comparison with Bacillus subtilis.</title>
        <authorList>
            <person name="Takami H."/>
            <person name="Nakasone K."/>
            <person name="Takaki Y."/>
            <person name="Maeno G."/>
            <person name="Sasaki R."/>
            <person name="Masui N."/>
            <person name="Fuji F."/>
            <person name="Hirama C."/>
            <person name="Nakamura Y."/>
            <person name="Ogasawara N."/>
            <person name="Kuhara S."/>
            <person name="Horikoshi K."/>
        </authorList>
    </citation>
    <scope>NUCLEOTIDE SEQUENCE [LARGE SCALE GENOMIC DNA]</scope>
    <source>
        <strain evidence="6">ATCC BAA-125 / DSM 18197 / FERM 7344 / JCM 9153 / C-125</strain>
    </source>
</reference>
<evidence type="ECO:0000313" key="5">
    <source>
        <dbReference type="EMBL" id="BAB05677.1"/>
    </source>
</evidence>
<accession>Q9KBG9</accession>
<dbReference type="STRING" id="272558.gene:10727856"/>
<dbReference type="PROSITE" id="PS00041">
    <property type="entry name" value="HTH_ARAC_FAMILY_1"/>
    <property type="match status" value="1"/>
</dbReference>
<gene>
    <name evidence="5" type="ordered locus">BH1958</name>
</gene>
<dbReference type="PANTHER" id="PTHR43280:SF2">
    <property type="entry name" value="HTH-TYPE TRANSCRIPTIONAL REGULATOR EXSA"/>
    <property type="match status" value="1"/>
</dbReference>
<dbReference type="GO" id="GO:0003700">
    <property type="term" value="F:DNA-binding transcription factor activity"/>
    <property type="evidence" value="ECO:0007669"/>
    <property type="project" value="InterPro"/>
</dbReference>
<dbReference type="eggNOG" id="COG2207">
    <property type="taxonomic scope" value="Bacteria"/>
</dbReference>
<dbReference type="SUPFAM" id="SSF46689">
    <property type="entry name" value="Homeodomain-like"/>
    <property type="match status" value="2"/>
</dbReference>
<dbReference type="HOGENOM" id="CLU_527528_0_0_9"/>
<feature type="domain" description="HTH araC/xylS-type" evidence="4">
    <location>
        <begin position="407"/>
        <end position="506"/>
    </location>
</feature>
<evidence type="ECO:0000313" key="6">
    <source>
        <dbReference type="Proteomes" id="UP000001258"/>
    </source>
</evidence>
<dbReference type="InterPro" id="IPR018060">
    <property type="entry name" value="HTH_AraC"/>
</dbReference>
<dbReference type="PANTHER" id="PTHR43280">
    <property type="entry name" value="ARAC-FAMILY TRANSCRIPTIONAL REGULATOR"/>
    <property type="match status" value="1"/>
</dbReference>
<dbReference type="Proteomes" id="UP000001258">
    <property type="component" value="Chromosome"/>
</dbReference>
<dbReference type="EMBL" id="BA000004">
    <property type="protein sequence ID" value="BAB05677.1"/>
    <property type="molecule type" value="Genomic_DNA"/>
</dbReference>
<name>Q9KBG9_HALH5</name>
<dbReference type="GO" id="GO:0043565">
    <property type="term" value="F:sequence-specific DNA binding"/>
    <property type="evidence" value="ECO:0007669"/>
    <property type="project" value="InterPro"/>
</dbReference>
<dbReference type="Gene3D" id="1.10.10.60">
    <property type="entry name" value="Homeodomain-like"/>
    <property type="match status" value="2"/>
</dbReference>
<keyword evidence="1" id="KW-0805">Transcription regulation</keyword>
<dbReference type="KEGG" id="bha:BH1958"/>
<evidence type="ECO:0000256" key="3">
    <source>
        <dbReference type="ARBA" id="ARBA00023163"/>
    </source>
</evidence>
<keyword evidence="2" id="KW-0238">DNA-binding</keyword>
<dbReference type="eggNOG" id="COG4753">
    <property type="taxonomic scope" value="Bacteria"/>
</dbReference>
<dbReference type="PROSITE" id="PS01124">
    <property type="entry name" value="HTH_ARAC_FAMILY_2"/>
    <property type="match status" value="1"/>
</dbReference>
<proteinExistence type="predicted"/>
<dbReference type="SMART" id="SM00342">
    <property type="entry name" value="HTH_ARAC"/>
    <property type="match status" value="1"/>
</dbReference>
<dbReference type="InterPro" id="IPR009057">
    <property type="entry name" value="Homeodomain-like_sf"/>
</dbReference>
<keyword evidence="6" id="KW-1185">Reference proteome</keyword>
<evidence type="ECO:0000256" key="1">
    <source>
        <dbReference type="ARBA" id="ARBA00023015"/>
    </source>
</evidence>
<dbReference type="PIR" id="F83894">
    <property type="entry name" value="F83894"/>
</dbReference>
<dbReference type="InterPro" id="IPR018062">
    <property type="entry name" value="HTH_AraC-typ_CS"/>
</dbReference>
<dbReference type="AlphaFoldDB" id="Q9KBG9"/>
<evidence type="ECO:0000256" key="2">
    <source>
        <dbReference type="ARBA" id="ARBA00023125"/>
    </source>
</evidence>